<feature type="domain" description="SHSP" evidence="3">
    <location>
        <begin position="33"/>
        <end position="145"/>
    </location>
</feature>
<comment type="caution">
    <text evidence="4">The sequence shown here is derived from an EMBL/GenBank/DDBJ whole genome shotgun (WGS) entry which is preliminary data.</text>
</comment>
<dbReference type="AlphaFoldDB" id="A0A920C9L5"/>
<dbReference type="RefSeq" id="WP_160038244.1">
    <property type="nucleotide sequence ID" value="NZ_BORQ01000001.1"/>
</dbReference>
<accession>A0A920C9L5</accession>
<dbReference type="Proteomes" id="UP000679779">
    <property type="component" value="Unassembled WGS sequence"/>
</dbReference>
<keyword evidence="5" id="KW-1185">Reference proteome</keyword>
<organism evidence="4 5">
    <name type="scientific">Paenibacillus albilobatus</name>
    <dbReference type="NCBI Taxonomy" id="2716884"/>
    <lineage>
        <taxon>Bacteria</taxon>
        <taxon>Bacillati</taxon>
        <taxon>Bacillota</taxon>
        <taxon>Bacilli</taxon>
        <taxon>Bacillales</taxon>
        <taxon>Paenibacillaceae</taxon>
        <taxon>Paenibacillus</taxon>
    </lineage>
</organism>
<comment type="similarity">
    <text evidence="1 2">Belongs to the small heat shock protein (HSP20) family.</text>
</comment>
<protein>
    <submittedName>
        <fullName evidence="4">Heat-shock protein Hsp20</fullName>
    </submittedName>
</protein>
<evidence type="ECO:0000256" key="1">
    <source>
        <dbReference type="PROSITE-ProRule" id="PRU00285"/>
    </source>
</evidence>
<proteinExistence type="inferred from homology"/>
<dbReference type="InterPro" id="IPR002068">
    <property type="entry name" value="A-crystallin/Hsp20_dom"/>
</dbReference>
<dbReference type="PANTHER" id="PTHR11527">
    <property type="entry name" value="HEAT-SHOCK PROTEIN 20 FAMILY MEMBER"/>
    <property type="match status" value="1"/>
</dbReference>
<dbReference type="Pfam" id="PF00011">
    <property type="entry name" value="HSP20"/>
    <property type="match status" value="1"/>
</dbReference>
<gene>
    <name evidence="4" type="ORF">J2TS6_04600</name>
</gene>
<sequence>MPLVPYEPLRHLDQIRREMDHFFNTDLPAFRGMRQNLGNLSVDVYETDTEVVAVCDIPGLAKKEDVELDIERNMLSISGTINRTNEIKEEHMHRQERYVGRFHRMVTLPANVSSDDVKASYKNGVLEIHMKKLGDARKRIDVEFH</sequence>
<reference evidence="4" key="1">
    <citation type="submission" date="2021-03" db="EMBL/GenBank/DDBJ databases">
        <title>Antimicrobial resistance genes in bacteria isolated from Japanese honey, and their potential for conferring macrolide and lincosamide resistance in the American foulbrood pathogen Paenibacillus larvae.</title>
        <authorList>
            <person name="Okamoto M."/>
            <person name="Kumagai M."/>
            <person name="Kanamori H."/>
            <person name="Takamatsu D."/>
        </authorList>
    </citation>
    <scope>NUCLEOTIDE SEQUENCE</scope>
    <source>
        <strain evidence="4">J2TS6</strain>
    </source>
</reference>
<dbReference type="PROSITE" id="PS01031">
    <property type="entry name" value="SHSP"/>
    <property type="match status" value="1"/>
</dbReference>
<evidence type="ECO:0000313" key="5">
    <source>
        <dbReference type="Proteomes" id="UP000679779"/>
    </source>
</evidence>
<name>A0A920C9L5_9BACL</name>
<dbReference type="EMBL" id="BORQ01000001">
    <property type="protein sequence ID" value="GIO29319.1"/>
    <property type="molecule type" value="Genomic_DNA"/>
</dbReference>
<evidence type="ECO:0000256" key="2">
    <source>
        <dbReference type="RuleBase" id="RU003616"/>
    </source>
</evidence>
<dbReference type="CDD" id="cd06464">
    <property type="entry name" value="ACD_sHsps-like"/>
    <property type="match status" value="1"/>
</dbReference>
<evidence type="ECO:0000313" key="4">
    <source>
        <dbReference type="EMBL" id="GIO29319.1"/>
    </source>
</evidence>
<dbReference type="InterPro" id="IPR008978">
    <property type="entry name" value="HSP20-like_chaperone"/>
</dbReference>
<dbReference type="SUPFAM" id="SSF49764">
    <property type="entry name" value="HSP20-like chaperones"/>
    <property type="match status" value="1"/>
</dbReference>
<dbReference type="InterPro" id="IPR031107">
    <property type="entry name" value="Small_HSP"/>
</dbReference>
<dbReference type="Gene3D" id="2.60.40.790">
    <property type="match status" value="1"/>
</dbReference>
<evidence type="ECO:0000259" key="3">
    <source>
        <dbReference type="PROSITE" id="PS01031"/>
    </source>
</evidence>